<dbReference type="EMBL" id="LR798393">
    <property type="protein sequence ID" value="CAB5228620.1"/>
    <property type="molecule type" value="Genomic_DNA"/>
</dbReference>
<evidence type="ECO:0000313" key="2">
    <source>
        <dbReference type="EMBL" id="CAB4183809.1"/>
    </source>
</evidence>
<dbReference type="EMBL" id="LR796571">
    <property type="protein sequence ID" value="CAB4151975.1"/>
    <property type="molecule type" value="Genomic_DNA"/>
</dbReference>
<organism evidence="1">
    <name type="scientific">uncultured Caudovirales phage</name>
    <dbReference type="NCBI Taxonomy" id="2100421"/>
    <lineage>
        <taxon>Viruses</taxon>
        <taxon>Duplodnaviria</taxon>
        <taxon>Heunggongvirae</taxon>
        <taxon>Uroviricota</taxon>
        <taxon>Caudoviricetes</taxon>
        <taxon>Peduoviridae</taxon>
        <taxon>Maltschvirus</taxon>
        <taxon>Maltschvirus maltsch</taxon>
    </lineage>
</organism>
<protein>
    <submittedName>
        <fullName evidence="1">Uncharacterized protein</fullName>
    </submittedName>
</protein>
<evidence type="ECO:0000313" key="3">
    <source>
        <dbReference type="EMBL" id="CAB4214100.1"/>
    </source>
</evidence>
<dbReference type="EMBL" id="LR797057">
    <property type="protein sequence ID" value="CAB4183809.1"/>
    <property type="molecule type" value="Genomic_DNA"/>
</dbReference>
<dbReference type="EMBL" id="LR797403">
    <property type="protein sequence ID" value="CAB4214100.1"/>
    <property type="molecule type" value="Genomic_DNA"/>
</dbReference>
<gene>
    <name evidence="2" type="ORF">UFOVP1099_10</name>
    <name evidence="3" type="ORF">UFOVP1460_15</name>
    <name evidence="4" type="ORF">UFOVP1548_14</name>
    <name evidence="1" type="ORF">UFOVP582_44</name>
</gene>
<reference evidence="1" key="1">
    <citation type="submission" date="2020-04" db="EMBL/GenBank/DDBJ databases">
        <authorList>
            <person name="Chiriac C."/>
            <person name="Salcher M."/>
            <person name="Ghai R."/>
            <person name="Kavagutti S V."/>
        </authorList>
    </citation>
    <scope>NUCLEOTIDE SEQUENCE</scope>
</reference>
<name>A0A6J5MXD9_9CAUD</name>
<sequence length="431" mass="45395">MADWGEIIKTLLEEGKKVAPEVASKAGDAAGSIDDLIKSIVEKVTRDTSVDVAKMSKAERSAANKAANAANQAASSEASAVAGAARQQANKGALEDIIKTGLTPQAQTKFAQQGFQGQLNEKFAKINLGASEKAIFKKVEDTVMAEVAKMKEAGTAYTKEDIQKLISDTTTEVSKTYKERAAGAEQGLTTRMENLKTMTPEEVKLSGTKAGLVQEKITADRAGQRSTLRQMEAKAKSKDLFPVLDKDGKQVMVEVTGKNGEKTMIGKTETALERDKRLSEVKMANPIGSEGKGKVVVKGESNAVPSEMGAKLTAAQEANALKGAEMAAANAESPAAKAALAKIKLNYSRQIIDKERYLKLLAGVPNIKGEAVSAADIAALKKSSAVASAKSAAAMAEAEQAAAAAKSIPKTELKGMKWVRDKSGKLVLAKK</sequence>
<evidence type="ECO:0000313" key="1">
    <source>
        <dbReference type="EMBL" id="CAB4151975.1"/>
    </source>
</evidence>
<accession>A0A6J5MXD9</accession>
<proteinExistence type="predicted"/>
<evidence type="ECO:0000313" key="4">
    <source>
        <dbReference type="EMBL" id="CAB5228620.1"/>
    </source>
</evidence>